<sequence>MRVLNSNADRSEEGDMANDWLELRQHADTGIETIKAHFEGHAFDPHWHDSYLVGITLSGTQQFHCRRERHQSQPGDAFLLEPGEIHDGDAPVEGGFTYLTFYLDEQWLNNTLHGLYESTPGSYSLHFAQTLTREPQLVRTIGETFNALHQDEMKIVQQSTMDHMLAQITSHCHWRKRLPSQLQSAAVAHRARDYLYAHMGENLGLSDLARETGTDRFTLTRCFKREFHLAPHAWLIQLRLAKARQMLARGDLPVDVAASLGFADQSHLGRWFQRAYRITPAHYRKLCTNLPDVSRK</sequence>
<dbReference type="InterPro" id="IPR009057">
    <property type="entry name" value="Homeodomain-like_sf"/>
</dbReference>
<evidence type="ECO:0000313" key="6">
    <source>
        <dbReference type="Proteomes" id="UP000323910"/>
    </source>
</evidence>
<dbReference type="InterPro" id="IPR018060">
    <property type="entry name" value="HTH_AraC"/>
</dbReference>
<dbReference type="SUPFAM" id="SSF46689">
    <property type="entry name" value="Homeodomain-like"/>
    <property type="match status" value="2"/>
</dbReference>
<keyword evidence="6" id="KW-1185">Reference proteome</keyword>
<dbReference type="InterPro" id="IPR050204">
    <property type="entry name" value="AraC_XylS_family_regulators"/>
</dbReference>
<dbReference type="PANTHER" id="PTHR46796:SF2">
    <property type="entry name" value="TRANSCRIPTIONAL REGULATORY PROTEIN"/>
    <property type="match status" value="1"/>
</dbReference>
<protein>
    <submittedName>
        <fullName evidence="5">AraC family transcriptional regulator</fullName>
    </submittedName>
</protein>
<dbReference type="InterPro" id="IPR037923">
    <property type="entry name" value="HTH-like"/>
</dbReference>
<dbReference type="PROSITE" id="PS01124">
    <property type="entry name" value="HTH_ARAC_FAMILY_2"/>
    <property type="match status" value="1"/>
</dbReference>
<comment type="caution">
    <text evidence="5">The sequence shown here is derived from an EMBL/GenBank/DDBJ whole genome shotgun (WGS) entry which is preliminary data.</text>
</comment>
<dbReference type="InterPro" id="IPR014710">
    <property type="entry name" value="RmlC-like_jellyroll"/>
</dbReference>
<dbReference type="SMART" id="SM00342">
    <property type="entry name" value="HTH_ARAC"/>
    <property type="match status" value="1"/>
</dbReference>
<dbReference type="Gene3D" id="2.60.120.10">
    <property type="entry name" value="Jelly Rolls"/>
    <property type="match status" value="1"/>
</dbReference>
<gene>
    <name evidence="5" type="ORF">FZO59_11015</name>
</gene>
<dbReference type="InterPro" id="IPR003313">
    <property type="entry name" value="AraC-bd"/>
</dbReference>
<proteinExistence type="predicted"/>
<evidence type="ECO:0000259" key="4">
    <source>
        <dbReference type="PROSITE" id="PS01124"/>
    </source>
</evidence>
<keyword evidence="2" id="KW-0238">DNA-binding</keyword>
<evidence type="ECO:0000256" key="3">
    <source>
        <dbReference type="ARBA" id="ARBA00023163"/>
    </source>
</evidence>
<feature type="domain" description="HTH araC/xylS-type" evidence="4">
    <location>
        <begin position="189"/>
        <end position="286"/>
    </location>
</feature>
<dbReference type="SUPFAM" id="SSF51215">
    <property type="entry name" value="Regulatory protein AraC"/>
    <property type="match status" value="1"/>
</dbReference>
<reference evidence="5 6" key="1">
    <citation type="submission" date="2019-08" db="EMBL/GenBank/DDBJ databases">
        <title>The draft genome of Lelliottia nimipressuralis strain CICC 24156.</title>
        <authorList>
            <person name="Wu W."/>
            <person name="Feng Y."/>
            <person name="Zong Z."/>
        </authorList>
    </citation>
    <scope>NUCLEOTIDE SEQUENCE [LARGE SCALE GENOMIC DNA]</scope>
    <source>
        <strain evidence="5 6">CICC 24156</strain>
    </source>
</reference>
<dbReference type="PANTHER" id="PTHR46796">
    <property type="entry name" value="HTH-TYPE TRANSCRIPTIONAL ACTIVATOR RHAS-RELATED"/>
    <property type="match status" value="1"/>
</dbReference>
<keyword evidence="3" id="KW-0804">Transcription</keyword>
<organism evidence="5 6">
    <name type="scientific">Lelliottia nimipressuralis</name>
    <dbReference type="NCBI Taxonomy" id="69220"/>
    <lineage>
        <taxon>Bacteria</taxon>
        <taxon>Pseudomonadati</taxon>
        <taxon>Pseudomonadota</taxon>
        <taxon>Gammaproteobacteria</taxon>
        <taxon>Enterobacterales</taxon>
        <taxon>Enterobacteriaceae</taxon>
        <taxon>Lelliottia</taxon>
    </lineage>
</organism>
<dbReference type="EMBL" id="VTFR01000005">
    <property type="protein sequence ID" value="TYT32744.1"/>
    <property type="molecule type" value="Genomic_DNA"/>
</dbReference>
<dbReference type="Pfam" id="PF12833">
    <property type="entry name" value="HTH_18"/>
    <property type="match status" value="1"/>
</dbReference>
<accession>A0ABY3P2A6</accession>
<evidence type="ECO:0000313" key="5">
    <source>
        <dbReference type="EMBL" id="TYT32744.1"/>
    </source>
</evidence>
<name>A0ABY3P2A6_9ENTR</name>
<dbReference type="Pfam" id="PF02311">
    <property type="entry name" value="AraC_binding"/>
    <property type="match status" value="1"/>
</dbReference>
<evidence type="ECO:0000256" key="2">
    <source>
        <dbReference type="ARBA" id="ARBA00023125"/>
    </source>
</evidence>
<evidence type="ECO:0000256" key="1">
    <source>
        <dbReference type="ARBA" id="ARBA00023015"/>
    </source>
</evidence>
<dbReference type="Proteomes" id="UP000323910">
    <property type="component" value="Unassembled WGS sequence"/>
</dbReference>
<keyword evidence="1" id="KW-0805">Transcription regulation</keyword>
<dbReference type="Gene3D" id="1.10.10.60">
    <property type="entry name" value="Homeodomain-like"/>
    <property type="match status" value="1"/>
</dbReference>